<dbReference type="Proteomes" id="UP000309340">
    <property type="component" value="Unassembled WGS sequence"/>
</dbReference>
<accession>A0A4U0XTR7</accession>
<dbReference type="EMBL" id="NAJQ01000058">
    <property type="protein sequence ID" value="TKA81090.1"/>
    <property type="molecule type" value="Genomic_DNA"/>
</dbReference>
<dbReference type="OrthoDB" id="47801at2759"/>
<proteinExistence type="predicted"/>
<gene>
    <name evidence="1" type="ORF">B0A55_02527</name>
</gene>
<protein>
    <submittedName>
        <fullName evidence="1">Uncharacterized protein</fullName>
    </submittedName>
</protein>
<reference evidence="1 2" key="1">
    <citation type="submission" date="2017-03" db="EMBL/GenBank/DDBJ databases">
        <title>Genomes of endolithic fungi from Antarctica.</title>
        <authorList>
            <person name="Coleine C."/>
            <person name="Masonjones S."/>
            <person name="Stajich J.E."/>
        </authorList>
    </citation>
    <scope>NUCLEOTIDE SEQUENCE [LARGE SCALE GENOMIC DNA]</scope>
    <source>
        <strain evidence="1 2">CCFEE 5184</strain>
    </source>
</reference>
<sequence>MDRPLHTEDIVSKKTDTSLLGVVERTHADVDTHEPSPQRYEPRPIKRHPDVQRASFRKFLKDGVPPKDTVLVRWQKTELIQLLPA</sequence>
<evidence type="ECO:0000313" key="1">
    <source>
        <dbReference type="EMBL" id="TKA81090.1"/>
    </source>
</evidence>
<comment type="caution">
    <text evidence="1">The sequence shown here is derived from an EMBL/GenBank/DDBJ whole genome shotgun (WGS) entry which is preliminary data.</text>
</comment>
<name>A0A4U0XTR7_9PEZI</name>
<evidence type="ECO:0000313" key="2">
    <source>
        <dbReference type="Proteomes" id="UP000309340"/>
    </source>
</evidence>
<dbReference type="STRING" id="329884.A0A4U0XTR7"/>
<organism evidence="1 2">
    <name type="scientific">Friedmanniomyces simplex</name>
    <dbReference type="NCBI Taxonomy" id="329884"/>
    <lineage>
        <taxon>Eukaryota</taxon>
        <taxon>Fungi</taxon>
        <taxon>Dikarya</taxon>
        <taxon>Ascomycota</taxon>
        <taxon>Pezizomycotina</taxon>
        <taxon>Dothideomycetes</taxon>
        <taxon>Dothideomycetidae</taxon>
        <taxon>Mycosphaerellales</taxon>
        <taxon>Teratosphaeriaceae</taxon>
        <taxon>Friedmanniomyces</taxon>
    </lineage>
</organism>
<dbReference type="AlphaFoldDB" id="A0A4U0XTR7"/>
<keyword evidence="2" id="KW-1185">Reference proteome</keyword>
<feature type="non-terminal residue" evidence="1">
    <location>
        <position position="85"/>
    </location>
</feature>